<dbReference type="Pfam" id="PF00364">
    <property type="entry name" value="Biotin_lipoyl"/>
    <property type="match status" value="1"/>
</dbReference>
<feature type="domain" description="Lipoyl-binding" evidence="8">
    <location>
        <begin position="71"/>
        <end position="147"/>
    </location>
</feature>
<dbReference type="SUPFAM" id="SSF52777">
    <property type="entry name" value="CoA-dependent acyltransferases"/>
    <property type="match status" value="1"/>
</dbReference>
<dbReference type="EMBL" id="LSSN01000460">
    <property type="protein sequence ID" value="OMJ23854.1"/>
    <property type="molecule type" value="Genomic_DNA"/>
</dbReference>
<comment type="function">
    <text evidence="6">The pyruvate dehydrogenase complex catalyzes the overall conversion of pyruvate to acetyl-CoA and CO(2).</text>
</comment>
<dbReference type="InterPro" id="IPR011053">
    <property type="entry name" value="Single_hybrid_motif"/>
</dbReference>
<dbReference type="Proteomes" id="UP000187283">
    <property type="component" value="Unassembled WGS sequence"/>
</dbReference>
<dbReference type="Gene3D" id="2.40.50.100">
    <property type="match status" value="1"/>
</dbReference>
<dbReference type="FunFam" id="3.30.559.10:FF:000003">
    <property type="entry name" value="Acetyltransferase component of pyruvate dehydrogenase complex"/>
    <property type="match status" value="1"/>
</dbReference>
<keyword evidence="4" id="KW-0809">Transit peptide</keyword>
<evidence type="ECO:0000256" key="3">
    <source>
        <dbReference type="ARBA" id="ARBA00022823"/>
    </source>
</evidence>
<dbReference type="Gene3D" id="4.10.320.10">
    <property type="entry name" value="E3-binding domain"/>
    <property type="match status" value="1"/>
</dbReference>
<dbReference type="PROSITE" id="PS50968">
    <property type="entry name" value="BIOTINYL_LIPOYL"/>
    <property type="match status" value="1"/>
</dbReference>
<keyword evidence="11" id="KW-1185">Reference proteome</keyword>
<evidence type="ECO:0000256" key="6">
    <source>
        <dbReference type="RuleBase" id="RU361137"/>
    </source>
</evidence>
<feature type="domain" description="Peripheral subunit-binding (PSBD)" evidence="9">
    <location>
        <begin position="207"/>
        <end position="244"/>
    </location>
</feature>
<protein>
    <recommendedName>
        <fullName evidence="6">Acetyltransferase component of pyruvate dehydrogenase complex</fullName>
        <ecNumber evidence="6">2.3.1.12</ecNumber>
    </recommendedName>
</protein>
<sequence length="512" mass="54867">MLSLRRSVIRSAIRSSATRSLAVPAGKLQASKSLSTLSVKNVSKFPLLNAKRASYLSIQKMRYSSSDLPDYSLVAMPALSPTMEMGNIGTWKVKVGDKVEPGDVLVEIETDKAQMDFEYQDYGYIAKILKDSGSKDVPIEIPIAIIVDEEAKVSAFKDFVLSDTSAADNSPPAAPQTQGNEPVTPELKDQSLAAGSFSSQSGGNRIFASPLSKIIAQENSIDLSTVKGTGLSGSIVKSDILSKIQELKSSPVQSQAPESSVPAVKQAQTPAATQTPAQQAALGYHDIELTNMRKVIAKRLTESKTTVPHYSLNIEVNVDNLNKVRAALNETSQGKFKLTVNDFIVKAAALALKAVPAVNCSWQDTFIRQYHHADISIATSTPTGLITPIVKTCDAKGLESISNEIKSLAAKAKANKLTPEEYQGGSFSISNLGMYGISSFTAIINPPQSAILSVGTSQKKMIPDESNEKGFSVVTVNNFTLNADHRVVDGATGAEFLTSFKSYIENPLTMLL</sequence>
<keyword evidence="10" id="KW-0670">Pyruvate</keyword>
<dbReference type="FunFam" id="2.40.50.100:FF:000010">
    <property type="entry name" value="Acetyltransferase component of pyruvate dehydrogenase complex"/>
    <property type="match status" value="1"/>
</dbReference>
<comment type="catalytic activity">
    <reaction evidence="6">
        <text>N(6)-[(R)-dihydrolipoyl]-L-lysyl-[protein] + acetyl-CoA = N(6)-[(R)-S(8)-acetyldihydrolipoyl]-L-lysyl-[protein] + CoA</text>
        <dbReference type="Rhea" id="RHEA:17017"/>
        <dbReference type="Rhea" id="RHEA-COMP:10475"/>
        <dbReference type="Rhea" id="RHEA-COMP:10478"/>
        <dbReference type="ChEBI" id="CHEBI:57287"/>
        <dbReference type="ChEBI" id="CHEBI:57288"/>
        <dbReference type="ChEBI" id="CHEBI:83100"/>
        <dbReference type="ChEBI" id="CHEBI:83111"/>
        <dbReference type="EC" id="2.3.1.12"/>
    </reaction>
</comment>
<keyword evidence="5 6" id="KW-0012">Acyltransferase</keyword>
<dbReference type="PROSITE" id="PS00189">
    <property type="entry name" value="LIPOYL"/>
    <property type="match status" value="1"/>
</dbReference>
<dbReference type="PANTHER" id="PTHR23151:SF90">
    <property type="entry name" value="DIHYDROLIPOYLLYSINE-RESIDUE ACETYLTRANSFERASE COMPONENT OF PYRUVATE DEHYDROGENASE COMPLEX, MITOCHONDRIAL-RELATED"/>
    <property type="match status" value="1"/>
</dbReference>
<evidence type="ECO:0000256" key="5">
    <source>
        <dbReference type="ARBA" id="ARBA00023315"/>
    </source>
</evidence>
<reference evidence="10 11" key="1">
    <citation type="submission" date="2017-01" db="EMBL/GenBank/DDBJ databases">
        <authorList>
            <person name="Mah S.A."/>
            <person name="Swanson W.J."/>
            <person name="Moy G.W."/>
            <person name="Vacquier V.D."/>
        </authorList>
    </citation>
    <scope>NUCLEOTIDE SEQUENCE [LARGE SCALE GENOMIC DNA]</scope>
    <source>
        <strain evidence="10 11">GSMNP</strain>
    </source>
</reference>
<comment type="cofactor">
    <cofactor evidence="6">
        <name>(R)-lipoate</name>
        <dbReference type="ChEBI" id="CHEBI:83088"/>
    </cofactor>
    <text evidence="6">Binds 1 lipoyl cofactor covalently.</text>
</comment>
<name>A0A1R1YAE2_9FUNG</name>
<evidence type="ECO:0000313" key="11">
    <source>
        <dbReference type="Proteomes" id="UP000187283"/>
    </source>
</evidence>
<dbReference type="GO" id="GO:0004742">
    <property type="term" value="F:dihydrolipoyllysine-residue acetyltransferase activity"/>
    <property type="evidence" value="ECO:0007669"/>
    <property type="project" value="UniProtKB-UniRule"/>
</dbReference>
<feature type="region of interest" description="Disordered" evidence="7">
    <location>
        <begin position="165"/>
        <end position="185"/>
    </location>
</feature>
<dbReference type="InterPro" id="IPR000089">
    <property type="entry name" value="Biotin_lipoyl"/>
</dbReference>
<dbReference type="PANTHER" id="PTHR23151">
    <property type="entry name" value="DIHYDROLIPOAMIDE ACETYL/SUCCINYL-TRANSFERASE-RELATED"/>
    <property type="match status" value="1"/>
</dbReference>
<dbReference type="InterPro" id="IPR004167">
    <property type="entry name" value="PSBD"/>
</dbReference>
<evidence type="ECO:0000256" key="4">
    <source>
        <dbReference type="ARBA" id="ARBA00022946"/>
    </source>
</evidence>
<comment type="caution">
    <text evidence="10">The sequence shown here is derived from an EMBL/GenBank/DDBJ whole genome shotgun (WGS) entry which is preliminary data.</text>
</comment>
<dbReference type="GO" id="GO:0045254">
    <property type="term" value="C:pyruvate dehydrogenase complex"/>
    <property type="evidence" value="ECO:0007669"/>
    <property type="project" value="UniProtKB-UniRule"/>
</dbReference>
<dbReference type="PROSITE" id="PS51826">
    <property type="entry name" value="PSBD"/>
    <property type="match status" value="1"/>
</dbReference>
<dbReference type="InterPro" id="IPR036625">
    <property type="entry name" value="E3-bd_dom_sf"/>
</dbReference>
<evidence type="ECO:0000256" key="2">
    <source>
        <dbReference type="ARBA" id="ARBA00022679"/>
    </source>
</evidence>
<evidence type="ECO:0000259" key="8">
    <source>
        <dbReference type="PROSITE" id="PS50968"/>
    </source>
</evidence>
<dbReference type="Pfam" id="PF00198">
    <property type="entry name" value="2-oxoacid_dh"/>
    <property type="match status" value="1"/>
</dbReference>
<dbReference type="GO" id="GO:0005739">
    <property type="term" value="C:mitochondrion"/>
    <property type="evidence" value="ECO:0007669"/>
    <property type="project" value="UniProtKB-SubCell"/>
</dbReference>
<gene>
    <name evidence="10" type="ORF">AYI70_g1969</name>
</gene>
<evidence type="ECO:0000256" key="7">
    <source>
        <dbReference type="SAM" id="MobiDB-lite"/>
    </source>
</evidence>
<proteinExistence type="inferred from homology"/>
<dbReference type="InterPro" id="IPR003016">
    <property type="entry name" value="2-oxoA_DH_lipoyl-BS"/>
</dbReference>
<dbReference type="AlphaFoldDB" id="A0A1R1YAE2"/>
<organism evidence="10 11">
    <name type="scientific">Smittium culicis</name>
    <dbReference type="NCBI Taxonomy" id="133412"/>
    <lineage>
        <taxon>Eukaryota</taxon>
        <taxon>Fungi</taxon>
        <taxon>Fungi incertae sedis</taxon>
        <taxon>Zoopagomycota</taxon>
        <taxon>Kickxellomycotina</taxon>
        <taxon>Harpellomycetes</taxon>
        <taxon>Harpellales</taxon>
        <taxon>Legeriomycetaceae</taxon>
        <taxon>Smittium</taxon>
    </lineage>
</organism>
<dbReference type="EC" id="2.3.1.12" evidence="6"/>
<dbReference type="Pfam" id="PF02817">
    <property type="entry name" value="E3_binding"/>
    <property type="match status" value="1"/>
</dbReference>
<dbReference type="CDD" id="cd06849">
    <property type="entry name" value="lipoyl_domain"/>
    <property type="match status" value="1"/>
</dbReference>
<dbReference type="OrthoDB" id="537444at2759"/>
<evidence type="ECO:0000259" key="9">
    <source>
        <dbReference type="PROSITE" id="PS51826"/>
    </source>
</evidence>
<evidence type="ECO:0000313" key="10">
    <source>
        <dbReference type="EMBL" id="OMJ23854.1"/>
    </source>
</evidence>
<keyword evidence="3 6" id="KW-0450">Lipoyl</keyword>
<dbReference type="GO" id="GO:0006086">
    <property type="term" value="P:pyruvate decarboxylation to acetyl-CoA"/>
    <property type="evidence" value="ECO:0007669"/>
    <property type="project" value="InterPro"/>
</dbReference>
<accession>A0A1R1YAE2</accession>
<dbReference type="Gene3D" id="3.30.559.10">
    <property type="entry name" value="Chloramphenicol acetyltransferase-like domain"/>
    <property type="match status" value="1"/>
</dbReference>
<dbReference type="InterPro" id="IPR001078">
    <property type="entry name" value="2-oxoacid_DH_actylTfrase"/>
</dbReference>
<comment type="similarity">
    <text evidence="1 6">Belongs to the 2-oxoacid dehydrogenase family.</text>
</comment>
<evidence type="ECO:0000256" key="1">
    <source>
        <dbReference type="ARBA" id="ARBA00007317"/>
    </source>
</evidence>
<keyword evidence="2 6" id="KW-0808">Transferase</keyword>
<dbReference type="STRING" id="133412.A0A1R1YAE2"/>
<comment type="subcellular location">
    <subcellularLocation>
        <location evidence="6">Mitochondrion</location>
    </subcellularLocation>
</comment>
<dbReference type="SUPFAM" id="SSF47005">
    <property type="entry name" value="Peripheral subunit-binding domain of 2-oxo acid dehydrogenase complex"/>
    <property type="match status" value="1"/>
</dbReference>
<dbReference type="NCBIfam" id="TIGR01349">
    <property type="entry name" value="PDHac_trf_mito"/>
    <property type="match status" value="1"/>
</dbReference>
<dbReference type="InterPro" id="IPR045257">
    <property type="entry name" value="E2/Pdx1"/>
</dbReference>
<dbReference type="InterPro" id="IPR023213">
    <property type="entry name" value="CAT-like_dom_sf"/>
</dbReference>
<dbReference type="InterPro" id="IPR006257">
    <property type="entry name" value="LAT1"/>
</dbReference>
<dbReference type="SUPFAM" id="SSF51230">
    <property type="entry name" value="Single hybrid motif"/>
    <property type="match status" value="1"/>
</dbReference>